<dbReference type="KEGG" id="vg:54987817"/>
<keyword evidence="2" id="KW-1185">Reference proteome</keyword>
<name>A0A2K9V450_9CAUD</name>
<dbReference type="EMBL" id="MG711467">
    <property type="protein sequence ID" value="AUV56853.1"/>
    <property type="molecule type" value="Genomic_DNA"/>
</dbReference>
<dbReference type="Proteomes" id="UP000241620">
    <property type="component" value="Segment"/>
</dbReference>
<evidence type="ECO:0000313" key="2">
    <source>
        <dbReference type="Proteomes" id="UP000241620"/>
    </source>
</evidence>
<proteinExistence type="predicted"/>
<dbReference type="GeneID" id="54987817"/>
<accession>A0A2K9V450</accession>
<sequence>MGCVILTSVVLLEQLKAFTEKIMSDMILPVAMQQGDTEQAYRAPEVYLMRLPDSRAAKKKAPYIIHRVIPLATEQQPGNEERTVVSVRSIFCCYNPDEQEGDLALLNMMERFRVELLKVRKVGGVGADGKPRYQFTLDISPDHKLESIPYDEESKPYYAGEMITYWKLPTVQQTEDIELWR</sequence>
<reference evidence="1 2" key="1">
    <citation type="submission" date="2017-12" db="EMBL/GenBank/DDBJ databases">
        <title>Phages infecting Faecalibacterium prausnitzii belong to novel viral genera that help decipher intestinal viromes.</title>
        <authorList>
            <person name="Petit M.-A."/>
            <person name="De Paepe M."/>
            <person name="Benevides L."/>
            <person name="Langella P."/>
        </authorList>
    </citation>
    <scope>NUCLEOTIDE SEQUENCE [LARGE SCALE GENOMIC DNA]</scope>
</reference>
<dbReference type="RefSeq" id="YP_009797403.1">
    <property type="nucleotide sequence ID" value="NC_047914.1"/>
</dbReference>
<evidence type="ECO:0000313" key="1">
    <source>
        <dbReference type="EMBL" id="AUV56853.1"/>
    </source>
</evidence>
<organism evidence="1 2">
    <name type="scientific">Faecalibacterium phage FP_Taranis</name>
    <dbReference type="NCBI Taxonomy" id="2070186"/>
    <lineage>
        <taxon>Viruses</taxon>
        <taxon>Duplodnaviria</taxon>
        <taxon>Heunggongvirae</taxon>
        <taxon>Uroviricota</taxon>
        <taxon>Caudoviricetes</taxon>
        <taxon>Taranisvirus</taxon>
        <taxon>Taranisvirus taranis</taxon>
    </lineage>
</organism>
<protein>
    <submittedName>
        <fullName evidence="1">Minor tail protein</fullName>
    </submittedName>
</protein>